<protein>
    <submittedName>
        <fullName evidence="2">Uncharacterized protein</fullName>
    </submittedName>
</protein>
<evidence type="ECO:0000313" key="3">
    <source>
        <dbReference type="Proteomes" id="UP001418222"/>
    </source>
</evidence>
<keyword evidence="3" id="KW-1185">Reference proteome</keyword>
<dbReference type="PANTHER" id="PTHR47031:SF3">
    <property type="entry name" value="SAP DOMAIN-CONTAINING PROTEIN"/>
    <property type="match status" value="1"/>
</dbReference>
<evidence type="ECO:0000313" key="2">
    <source>
        <dbReference type="EMBL" id="KAK8951654.1"/>
    </source>
</evidence>
<dbReference type="PANTHER" id="PTHR47031">
    <property type="entry name" value="SAP DNA-BINDING DOMAIN-CONTAINING PROTEIN"/>
    <property type="match status" value="1"/>
</dbReference>
<gene>
    <name evidence="2" type="ORF">KSP39_PZI003032</name>
</gene>
<accession>A0AAP0GCP2</accession>
<feature type="region of interest" description="Disordered" evidence="1">
    <location>
        <begin position="268"/>
        <end position="320"/>
    </location>
</feature>
<proteinExistence type="predicted"/>
<feature type="region of interest" description="Disordered" evidence="1">
    <location>
        <begin position="1"/>
        <end position="42"/>
    </location>
</feature>
<organism evidence="2 3">
    <name type="scientific">Platanthera zijinensis</name>
    <dbReference type="NCBI Taxonomy" id="2320716"/>
    <lineage>
        <taxon>Eukaryota</taxon>
        <taxon>Viridiplantae</taxon>
        <taxon>Streptophyta</taxon>
        <taxon>Embryophyta</taxon>
        <taxon>Tracheophyta</taxon>
        <taxon>Spermatophyta</taxon>
        <taxon>Magnoliopsida</taxon>
        <taxon>Liliopsida</taxon>
        <taxon>Asparagales</taxon>
        <taxon>Orchidaceae</taxon>
        <taxon>Orchidoideae</taxon>
        <taxon>Orchideae</taxon>
        <taxon>Orchidinae</taxon>
        <taxon>Platanthera</taxon>
    </lineage>
</organism>
<dbReference type="AlphaFoldDB" id="A0AAP0GCP2"/>
<dbReference type="Proteomes" id="UP001418222">
    <property type="component" value="Unassembled WGS sequence"/>
</dbReference>
<name>A0AAP0GCP2_9ASPA</name>
<reference evidence="2 3" key="1">
    <citation type="journal article" date="2022" name="Nat. Plants">
        <title>Genomes of leafy and leafless Platanthera orchids illuminate the evolution of mycoheterotrophy.</title>
        <authorList>
            <person name="Li M.H."/>
            <person name="Liu K.W."/>
            <person name="Li Z."/>
            <person name="Lu H.C."/>
            <person name="Ye Q.L."/>
            <person name="Zhang D."/>
            <person name="Wang J.Y."/>
            <person name="Li Y.F."/>
            <person name="Zhong Z.M."/>
            <person name="Liu X."/>
            <person name="Yu X."/>
            <person name="Liu D.K."/>
            <person name="Tu X.D."/>
            <person name="Liu B."/>
            <person name="Hao Y."/>
            <person name="Liao X.Y."/>
            <person name="Jiang Y.T."/>
            <person name="Sun W.H."/>
            <person name="Chen J."/>
            <person name="Chen Y.Q."/>
            <person name="Ai Y."/>
            <person name="Zhai J.W."/>
            <person name="Wu S.S."/>
            <person name="Zhou Z."/>
            <person name="Hsiao Y.Y."/>
            <person name="Wu W.L."/>
            <person name="Chen Y.Y."/>
            <person name="Lin Y.F."/>
            <person name="Hsu J.L."/>
            <person name="Li C.Y."/>
            <person name="Wang Z.W."/>
            <person name="Zhao X."/>
            <person name="Zhong W.Y."/>
            <person name="Ma X.K."/>
            <person name="Ma L."/>
            <person name="Huang J."/>
            <person name="Chen G.Z."/>
            <person name="Huang M.Z."/>
            <person name="Huang L."/>
            <person name="Peng D.H."/>
            <person name="Luo Y.B."/>
            <person name="Zou S.Q."/>
            <person name="Chen S.P."/>
            <person name="Lan S."/>
            <person name="Tsai W.C."/>
            <person name="Van de Peer Y."/>
            <person name="Liu Z.J."/>
        </authorList>
    </citation>
    <scope>NUCLEOTIDE SEQUENCE [LARGE SCALE GENOMIC DNA]</scope>
    <source>
        <strain evidence="2">Lor287</strain>
    </source>
</reference>
<sequence>MLDDLRRRQGATGLKQPVQPSFTNPRTGGAEPHGSTHLGVGRPPWFKVKEMFEDSKTPIVATNEMEATCDLEGSALVNQNITVQSDTQCIDANLKDMLEESKTPIVGTDEKEATTRDLEASALVNQNITVQSDTQVVDAELKEIFEESKTPKGSAPFNQNTALSSTTDEDAYLGRSLRSPSLSIWNSQSSIKQEVVQPSSSSCPVGDGHSYMVVDEQEAAKDHATDEQVGFEHQVFVGQEVVQNLLSDKEETNIGYATNEHVESMVEDHPSLDDNDMQNTSSFEVPKKEDCVESGSPEKLNLDRSSGDESMEEDMLDSKHMEPDIKTEDLTSKIDVIKSDIKLEERVTDLGKSSSELKEIDVEDMKHASLTGKRKLEDFEDSLGLEFQRESEYIFLKVTHQWRT</sequence>
<evidence type="ECO:0000256" key="1">
    <source>
        <dbReference type="SAM" id="MobiDB-lite"/>
    </source>
</evidence>
<comment type="caution">
    <text evidence="2">The sequence shown here is derived from an EMBL/GenBank/DDBJ whole genome shotgun (WGS) entry which is preliminary data.</text>
</comment>
<dbReference type="EMBL" id="JBBWWQ010000003">
    <property type="protein sequence ID" value="KAK8951654.1"/>
    <property type="molecule type" value="Genomic_DNA"/>
</dbReference>